<dbReference type="AlphaFoldDB" id="Q2J9H2"/>
<reference evidence="1 2" key="1">
    <citation type="journal article" date="2007" name="Genome Res.">
        <title>Genome characteristics of facultatively symbiotic Frankia sp. strains reflect host range and host plant biogeography.</title>
        <authorList>
            <person name="Normand P."/>
            <person name="Lapierre P."/>
            <person name="Tisa L.S."/>
            <person name="Gogarten J.P."/>
            <person name="Alloisio N."/>
            <person name="Bagnarol E."/>
            <person name="Bassi C.A."/>
            <person name="Berry A.M."/>
            <person name="Bickhart D.M."/>
            <person name="Choisne N."/>
            <person name="Couloux A."/>
            <person name="Cournoyer B."/>
            <person name="Cruveiller S."/>
            <person name="Daubin V."/>
            <person name="Demange N."/>
            <person name="Francino M.P."/>
            <person name="Goltsman E."/>
            <person name="Huang Y."/>
            <person name="Kopp O.R."/>
            <person name="Labarre L."/>
            <person name="Lapidus A."/>
            <person name="Lavire C."/>
            <person name="Marechal J."/>
            <person name="Martinez M."/>
            <person name="Mastronunzio J.E."/>
            <person name="Mullin B.C."/>
            <person name="Niemann J."/>
            <person name="Pujic P."/>
            <person name="Rawnsley T."/>
            <person name="Rouy Z."/>
            <person name="Schenowitz C."/>
            <person name="Sellstedt A."/>
            <person name="Tavares F."/>
            <person name="Tomkins J.P."/>
            <person name="Vallenet D."/>
            <person name="Valverde C."/>
            <person name="Wall L.G."/>
            <person name="Wang Y."/>
            <person name="Medigue C."/>
            <person name="Benson D.R."/>
        </authorList>
    </citation>
    <scope>NUCLEOTIDE SEQUENCE [LARGE SCALE GENOMIC DNA]</scope>
    <source>
        <strain evidence="2">DSM 45818 / CECT 9043 / CcI3</strain>
    </source>
</reference>
<evidence type="ECO:0008006" key="3">
    <source>
        <dbReference type="Google" id="ProtNLM"/>
    </source>
</evidence>
<dbReference type="SUPFAM" id="SSF81301">
    <property type="entry name" value="Nucleotidyltransferase"/>
    <property type="match status" value="1"/>
</dbReference>
<proteinExistence type="predicted"/>
<accession>Q2J9H2</accession>
<sequence length="100" mass="10454">MTGIAQALADAGRLRAEFLGPRGYAIAYGSHAAGSAAHDADLDLLFVGPPLSESVRARLADAVIALHATHLLRLDTEVQGSGTFALWCDRGRASWVALIA</sequence>
<evidence type="ECO:0000313" key="2">
    <source>
        <dbReference type="Proteomes" id="UP000001937"/>
    </source>
</evidence>
<dbReference type="RefSeq" id="WP_011437101.1">
    <property type="nucleotide sequence ID" value="NC_007777.1"/>
</dbReference>
<organism evidence="1 2">
    <name type="scientific">Frankia casuarinae (strain DSM 45818 / CECT 9043 / HFP020203 / CcI3)</name>
    <dbReference type="NCBI Taxonomy" id="106370"/>
    <lineage>
        <taxon>Bacteria</taxon>
        <taxon>Bacillati</taxon>
        <taxon>Actinomycetota</taxon>
        <taxon>Actinomycetes</taxon>
        <taxon>Frankiales</taxon>
        <taxon>Frankiaceae</taxon>
        <taxon>Frankia</taxon>
    </lineage>
</organism>
<dbReference type="Proteomes" id="UP000001937">
    <property type="component" value="Chromosome"/>
</dbReference>
<dbReference type="OrthoDB" id="3848913at2"/>
<dbReference type="EMBL" id="CP000249">
    <property type="protein sequence ID" value="ABD12070.1"/>
    <property type="molecule type" value="Genomic_DNA"/>
</dbReference>
<dbReference type="InterPro" id="IPR043519">
    <property type="entry name" value="NT_sf"/>
</dbReference>
<evidence type="ECO:0000313" key="1">
    <source>
        <dbReference type="EMBL" id="ABD12070.1"/>
    </source>
</evidence>
<keyword evidence="2" id="KW-1185">Reference proteome</keyword>
<name>Q2J9H2_FRACC</name>
<gene>
    <name evidence="1" type="ordered locus">Francci3_2709</name>
</gene>
<dbReference type="KEGG" id="fra:Francci3_2709"/>
<dbReference type="STRING" id="106370.Francci3_2709"/>
<protein>
    <recommendedName>
        <fullName evidence="3">Polymerase nucleotidyl transferase domain-containing protein</fullName>
    </recommendedName>
</protein>
<dbReference type="HOGENOM" id="CLU_2301726_0_0_11"/>